<reference evidence="1 2" key="1">
    <citation type="submission" date="2014-04" db="EMBL/GenBank/DDBJ databases">
        <authorList>
            <consortium name="DOE Joint Genome Institute"/>
            <person name="Kuo A."/>
            <person name="Kohler A."/>
            <person name="Costa M.D."/>
            <person name="Nagy L.G."/>
            <person name="Floudas D."/>
            <person name="Copeland A."/>
            <person name="Barry K.W."/>
            <person name="Cichocki N."/>
            <person name="Veneault-Fourrey C."/>
            <person name="LaButti K."/>
            <person name="Lindquist E.A."/>
            <person name="Lipzen A."/>
            <person name="Lundell T."/>
            <person name="Morin E."/>
            <person name="Murat C."/>
            <person name="Sun H."/>
            <person name="Tunlid A."/>
            <person name="Henrissat B."/>
            <person name="Grigoriev I.V."/>
            <person name="Hibbett D.S."/>
            <person name="Martin F."/>
            <person name="Nordberg H.P."/>
            <person name="Cantor M.N."/>
            <person name="Hua S.X."/>
        </authorList>
    </citation>
    <scope>NUCLEOTIDE SEQUENCE [LARGE SCALE GENOMIC DNA]</scope>
    <source>
        <strain evidence="1 2">Marx 270</strain>
    </source>
</reference>
<reference evidence="2" key="2">
    <citation type="submission" date="2015-01" db="EMBL/GenBank/DDBJ databases">
        <title>Evolutionary Origins and Diversification of the Mycorrhizal Mutualists.</title>
        <authorList>
            <consortium name="DOE Joint Genome Institute"/>
            <consortium name="Mycorrhizal Genomics Consortium"/>
            <person name="Kohler A."/>
            <person name="Kuo A."/>
            <person name="Nagy L.G."/>
            <person name="Floudas D."/>
            <person name="Copeland A."/>
            <person name="Barry K.W."/>
            <person name="Cichocki N."/>
            <person name="Veneault-Fourrey C."/>
            <person name="LaButti K."/>
            <person name="Lindquist E.A."/>
            <person name="Lipzen A."/>
            <person name="Lundell T."/>
            <person name="Morin E."/>
            <person name="Murat C."/>
            <person name="Riley R."/>
            <person name="Ohm R."/>
            <person name="Sun H."/>
            <person name="Tunlid A."/>
            <person name="Henrissat B."/>
            <person name="Grigoriev I.V."/>
            <person name="Hibbett D.S."/>
            <person name="Martin F."/>
        </authorList>
    </citation>
    <scope>NUCLEOTIDE SEQUENCE [LARGE SCALE GENOMIC DNA]</scope>
    <source>
        <strain evidence="2">Marx 270</strain>
    </source>
</reference>
<dbReference type="Proteomes" id="UP000054217">
    <property type="component" value="Unassembled WGS sequence"/>
</dbReference>
<dbReference type="AlphaFoldDB" id="A0A0C3NVV8"/>
<sequence length="53" mass="5991">MLALLEDGPGFAHRSGGYCERNQGGQQTIFQWHIMEVDDITSQLPPSMCMVFF</sequence>
<dbReference type="EMBL" id="KN831968">
    <property type="protein sequence ID" value="KIO05000.1"/>
    <property type="molecule type" value="Genomic_DNA"/>
</dbReference>
<accession>A0A0C3NVV8</accession>
<dbReference type="HOGENOM" id="CLU_3069672_0_0_1"/>
<protein>
    <submittedName>
        <fullName evidence="1">Uncharacterized protein</fullName>
    </submittedName>
</protein>
<evidence type="ECO:0000313" key="2">
    <source>
        <dbReference type="Proteomes" id="UP000054217"/>
    </source>
</evidence>
<evidence type="ECO:0000313" key="1">
    <source>
        <dbReference type="EMBL" id="KIO05000.1"/>
    </source>
</evidence>
<name>A0A0C3NVV8_PISTI</name>
<organism evidence="1 2">
    <name type="scientific">Pisolithus tinctorius Marx 270</name>
    <dbReference type="NCBI Taxonomy" id="870435"/>
    <lineage>
        <taxon>Eukaryota</taxon>
        <taxon>Fungi</taxon>
        <taxon>Dikarya</taxon>
        <taxon>Basidiomycota</taxon>
        <taxon>Agaricomycotina</taxon>
        <taxon>Agaricomycetes</taxon>
        <taxon>Agaricomycetidae</taxon>
        <taxon>Boletales</taxon>
        <taxon>Sclerodermatineae</taxon>
        <taxon>Pisolithaceae</taxon>
        <taxon>Pisolithus</taxon>
    </lineage>
</organism>
<keyword evidence="2" id="KW-1185">Reference proteome</keyword>
<gene>
    <name evidence="1" type="ORF">M404DRAFT_1000082</name>
</gene>
<dbReference type="InParanoid" id="A0A0C3NVV8"/>
<proteinExistence type="predicted"/>